<evidence type="ECO:0000313" key="10">
    <source>
        <dbReference type="Proteomes" id="UP000654345"/>
    </source>
</evidence>
<dbReference type="InterPro" id="IPR011009">
    <property type="entry name" value="Kinase-like_dom_sf"/>
</dbReference>
<dbReference type="CDD" id="cd14014">
    <property type="entry name" value="STKc_PknB_like"/>
    <property type="match status" value="1"/>
</dbReference>
<comment type="caution">
    <text evidence="9">The sequence shown here is derived from an EMBL/GenBank/DDBJ whole genome shotgun (WGS) entry which is preliminary data.</text>
</comment>
<dbReference type="Gene3D" id="2.130.10.10">
    <property type="entry name" value="YVTN repeat-like/Quinoprotein amine dehydrogenase"/>
    <property type="match status" value="3"/>
</dbReference>
<dbReference type="PANTHER" id="PTHR19848:SF8">
    <property type="entry name" value="F-BOX AND WD REPEAT DOMAIN CONTAINING 7"/>
    <property type="match status" value="1"/>
</dbReference>
<evidence type="ECO:0000256" key="3">
    <source>
        <dbReference type="ARBA" id="ARBA00022741"/>
    </source>
</evidence>
<dbReference type="Pfam" id="PF07676">
    <property type="entry name" value="PD40"/>
    <property type="match status" value="1"/>
</dbReference>
<keyword evidence="1 5" id="KW-0853">WD repeat</keyword>
<dbReference type="SMART" id="SM00220">
    <property type="entry name" value="S_TKc"/>
    <property type="match status" value="1"/>
</dbReference>
<feature type="repeat" description="WD" evidence="5">
    <location>
        <begin position="605"/>
        <end position="646"/>
    </location>
</feature>
<reference evidence="9 10" key="1">
    <citation type="journal article" date="2021" name="Int. J. Syst. Evol. Microbiol.">
        <title>Reticulibacter mediterranei gen. nov., sp. nov., within the new family Reticulibacteraceae fam. nov., and Ktedonospora formicarum gen. nov., sp. nov., Ktedonobacter robiniae sp. nov., Dictyobacter formicarum sp. nov. and Dictyobacter arantiisoli sp. nov., belonging to the class Ktedonobacteria.</title>
        <authorList>
            <person name="Yabe S."/>
            <person name="Zheng Y."/>
            <person name="Wang C.M."/>
            <person name="Sakai Y."/>
            <person name="Abe K."/>
            <person name="Yokota A."/>
            <person name="Donadio S."/>
            <person name="Cavaletti L."/>
            <person name="Monciardini P."/>
        </authorList>
    </citation>
    <scope>NUCLEOTIDE SEQUENCE [LARGE SCALE GENOMIC DNA]</scope>
    <source>
        <strain evidence="9 10">SOSP1-30</strain>
    </source>
</reference>
<proteinExistence type="predicted"/>
<dbReference type="Gene3D" id="1.10.510.10">
    <property type="entry name" value="Transferase(Phosphotransferase) domain 1"/>
    <property type="match status" value="1"/>
</dbReference>
<keyword evidence="2" id="KW-0677">Repeat</keyword>
<feature type="repeat" description="WD" evidence="5">
    <location>
        <begin position="563"/>
        <end position="604"/>
    </location>
</feature>
<organism evidence="9 10">
    <name type="scientific">Ktedonobacter robiniae</name>
    <dbReference type="NCBI Taxonomy" id="2778365"/>
    <lineage>
        <taxon>Bacteria</taxon>
        <taxon>Bacillati</taxon>
        <taxon>Chloroflexota</taxon>
        <taxon>Ktedonobacteria</taxon>
        <taxon>Ktedonobacterales</taxon>
        <taxon>Ktedonobacteraceae</taxon>
        <taxon>Ktedonobacter</taxon>
    </lineage>
</organism>
<feature type="repeat" description="WD" evidence="5">
    <location>
        <begin position="436"/>
        <end position="477"/>
    </location>
</feature>
<evidence type="ECO:0000259" key="8">
    <source>
        <dbReference type="PROSITE" id="PS50011"/>
    </source>
</evidence>
<dbReference type="PRINTS" id="PR00320">
    <property type="entry name" value="GPROTEINBRPT"/>
</dbReference>
<name>A0ABQ3UHR2_9CHLR</name>
<dbReference type="CDD" id="cd00200">
    <property type="entry name" value="WD40"/>
    <property type="match status" value="1"/>
</dbReference>
<feature type="domain" description="Protein kinase" evidence="8">
    <location>
        <begin position="15"/>
        <end position="274"/>
    </location>
</feature>
<feature type="repeat" description="WD" evidence="5">
    <location>
        <begin position="394"/>
        <end position="435"/>
    </location>
</feature>
<evidence type="ECO:0000256" key="4">
    <source>
        <dbReference type="ARBA" id="ARBA00022840"/>
    </source>
</evidence>
<dbReference type="InterPro" id="IPR015943">
    <property type="entry name" value="WD40/YVTN_repeat-like_dom_sf"/>
</dbReference>
<dbReference type="PROSITE" id="PS50011">
    <property type="entry name" value="PROTEIN_KINASE_DOM"/>
    <property type="match status" value="1"/>
</dbReference>
<dbReference type="SMART" id="SM00320">
    <property type="entry name" value="WD40"/>
    <property type="match status" value="7"/>
</dbReference>
<dbReference type="SUPFAM" id="SSF56112">
    <property type="entry name" value="Protein kinase-like (PK-like)"/>
    <property type="match status" value="1"/>
</dbReference>
<dbReference type="PANTHER" id="PTHR19848">
    <property type="entry name" value="WD40 REPEAT PROTEIN"/>
    <property type="match status" value="1"/>
</dbReference>
<dbReference type="Proteomes" id="UP000654345">
    <property type="component" value="Unassembled WGS sequence"/>
</dbReference>
<dbReference type="EMBL" id="BNJG01000001">
    <property type="protein sequence ID" value="GHO51987.1"/>
    <property type="molecule type" value="Genomic_DNA"/>
</dbReference>
<dbReference type="InterPro" id="IPR001680">
    <property type="entry name" value="WD40_rpt"/>
</dbReference>
<feature type="repeat" description="WD" evidence="5">
    <location>
        <begin position="647"/>
        <end position="681"/>
    </location>
</feature>
<dbReference type="SUPFAM" id="SSF50978">
    <property type="entry name" value="WD40 repeat-like"/>
    <property type="match status" value="1"/>
</dbReference>
<dbReference type="RefSeq" id="WP_201368943.1">
    <property type="nucleotide sequence ID" value="NZ_BNJG01000001.1"/>
</dbReference>
<dbReference type="InterPro" id="IPR017441">
    <property type="entry name" value="Protein_kinase_ATP_BS"/>
</dbReference>
<gene>
    <name evidence="9" type="ORF">KSB_04620</name>
</gene>
<keyword evidence="4 6" id="KW-0067">ATP-binding</keyword>
<dbReference type="InterPro" id="IPR008271">
    <property type="entry name" value="Ser/Thr_kinase_AS"/>
</dbReference>
<sequence length="681" mass="74460">MGERVSRIEQRLGNYRLISLLGEGGFAQVYLGEHIHLDTQAAIKVLHTRLSPDDIDKFRVEARTIARLVHPHIVRVLEFGVEDNTPFLVMDYAAEGTMRRQHPKGTILPLETVTFYVQQISEALQYAHDQKVIHRDIKPENMLLDKHHRVLLSDFGIAVAEQSSHDQKARGMAGTVTYMSPEQIKGRFSPASDQYALGIVVYEWLCGERPFQGSFTELCTQHLFASPPPLREKVPVISPEIEQVVMKALAKDPAQRFHNIHAFALALQEAHRVREGSIVQSLRADLTSANSHEDSPSTASGEDTPPTELKAAIPSIKLDKDIPSANVSQQRLPSAKGLSRRAMILASLGGGVSVGGGLIWFVTSHNGRPATPALTPPLSSPPTLPSRGTTLYSYEGHDDTVDAIAWSPDGRRIASGGGDKTVQVWDTAKGDHIFTYREHKGAVEGLAWSPDGKRIASGSYDKTVRVWDVASGGHVFTYVYMGHGNLVEEVAWSPDGRRIAVTGVRTMETWNAEDGGQRTIYQRGLEAAKTVSWSPHDGRQIASGGGVTVYVWNAVDGKQAFMYSGHTDRVDTLAWSPDGKRIASGGKDKTVRVWDAADGGHVVIYRGHADYVNSVSWSPDGKKIVSGGNDETAQVWDATNGSPILTYRGHTSDVNVVAWSPDGKRIASGDDGRSVRVWMAP</sequence>
<dbReference type="Pfam" id="PF00069">
    <property type="entry name" value="Pkinase"/>
    <property type="match status" value="1"/>
</dbReference>
<dbReference type="InterPro" id="IPR036322">
    <property type="entry name" value="WD40_repeat_dom_sf"/>
</dbReference>
<evidence type="ECO:0000256" key="5">
    <source>
        <dbReference type="PROSITE-ProRule" id="PRU00221"/>
    </source>
</evidence>
<keyword evidence="3 6" id="KW-0547">Nucleotide-binding</keyword>
<protein>
    <recommendedName>
        <fullName evidence="8">Protein kinase domain-containing protein</fullName>
    </recommendedName>
</protein>
<evidence type="ECO:0000256" key="7">
    <source>
        <dbReference type="SAM" id="MobiDB-lite"/>
    </source>
</evidence>
<dbReference type="PROSITE" id="PS00678">
    <property type="entry name" value="WD_REPEATS_1"/>
    <property type="match status" value="2"/>
</dbReference>
<dbReference type="PROSITE" id="PS50294">
    <property type="entry name" value="WD_REPEATS_REGION"/>
    <property type="match status" value="5"/>
</dbReference>
<dbReference type="PROSITE" id="PS50082">
    <property type="entry name" value="WD_REPEATS_2"/>
    <property type="match status" value="5"/>
</dbReference>
<keyword evidence="10" id="KW-1185">Reference proteome</keyword>
<evidence type="ECO:0000313" key="9">
    <source>
        <dbReference type="EMBL" id="GHO51987.1"/>
    </source>
</evidence>
<dbReference type="InterPro" id="IPR019775">
    <property type="entry name" value="WD40_repeat_CS"/>
</dbReference>
<dbReference type="InterPro" id="IPR000719">
    <property type="entry name" value="Prot_kinase_dom"/>
</dbReference>
<dbReference type="InterPro" id="IPR011659">
    <property type="entry name" value="WD40"/>
</dbReference>
<evidence type="ECO:0000256" key="6">
    <source>
        <dbReference type="PROSITE-ProRule" id="PRU10141"/>
    </source>
</evidence>
<dbReference type="Pfam" id="PF00400">
    <property type="entry name" value="WD40"/>
    <property type="match status" value="5"/>
</dbReference>
<dbReference type="PROSITE" id="PS00107">
    <property type="entry name" value="PROTEIN_KINASE_ATP"/>
    <property type="match status" value="1"/>
</dbReference>
<evidence type="ECO:0000256" key="1">
    <source>
        <dbReference type="ARBA" id="ARBA00022574"/>
    </source>
</evidence>
<dbReference type="PROSITE" id="PS00108">
    <property type="entry name" value="PROTEIN_KINASE_ST"/>
    <property type="match status" value="1"/>
</dbReference>
<feature type="binding site" evidence="6">
    <location>
        <position position="44"/>
    </location>
    <ligand>
        <name>ATP</name>
        <dbReference type="ChEBI" id="CHEBI:30616"/>
    </ligand>
</feature>
<evidence type="ECO:0000256" key="2">
    <source>
        <dbReference type="ARBA" id="ARBA00022737"/>
    </source>
</evidence>
<accession>A0ABQ3UHR2</accession>
<feature type="region of interest" description="Disordered" evidence="7">
    <location>
        <begin position="286"/>
        <end position="308"/>
    </location>
</feature>
<dbReference type="InterPro" id="IPR020472">
    <property type="entry name" value="WD40_PAC1"/>
</dbReference>